<proteinExistence type="predicted"/>
<protein>
    <submittedName>
        <fullName evidence="1">Uncharacterized protein</fullName>
    </submittedName>
</protein>
<evidence type="ECO:0000313" key="2">
    <source>
        <dbReference type="Proteomes" id="UP000053240"/>
    </source>
</evidence>
<dbReference type="EMBL" id="KQ460883">
    <property type="protein sequence ID" value="KPJ11319.1"/>
    <property type="molecule type" value="Genomic_DNA"/>
</dbReference>
<sequence>MFTWGRAAVRESGYAVAEAEAEAGSSTATAARADASSRAGLPTVTAAAAGLAALRLSAAPSLCTLPRDNDLNPLN</sequence>
<gene>
    <name evidence="1" type="ORF">RR48_14958</name>
</gene>
<dbReference type="AlphaFoldDB" id="A0A194R1C6"/>
<keyword evidence="2" id="KW-1185">Reference proteome</keyword>
<reference evidence="1 2" key="1">
    <citation type="journal article" date="2015" name="Nat. Commun.">
        <title>Outbred genome sequencing and CRISPR/Cas9 gene editing in butterflies.</title>
        <authorList>
            <person name="Li X."/>
            <person name="Fan D."/>
            <person name="Zhang W."/>
            <person name="Liu G."/>
            <person name="Zhang L."/>
            <person name="Zhao L."/>
            <person name="Fang X."/>
            <person name="Chen L."/>
            <person name="Dong Y."/>
            <person name="Chen Y."/>
            <person name="Ding Y."/>
            <person name="Zhao R."/>
            <person name="Feng M."/>
            <person name="Zhu Y."/>
            <person name="Feng Y."/>
            <person name="Jiang X."/>
            <person name="Zhu D."/>
            <person name="Xiang H."/>
            <person name="Feng X."/>
            <person name="Li S."/>
            <person name="Wang J."/>
            <person name="Zhang G."/>
            <person name="Kronforst M.R."/>
            <person name="Wang W."/>
        </authorList>
    </citation>
    <scope>NUCLEOTIDE SEQUENCE [LARGE SCALE GENOMIC DNA]</scope>
    <source>
        <strain evidence="1">Ya'a_city_454_Pm</strain>
        <tissue evidence="1">Whole body</tissue>
    </source>
</reference>
<evidence type="ECO:0000313" key="1">
    <source>
        <dbReference type="EMBL" id="KPJ11319.1"/>
    </source>
</evidence>
<name>A0A194R1C6_PAPMA</name>
<dbReference type="InParanoid" id="A0A194R1C6"/>
<dbReference type="Proteomes" id="UP000053240">
    <property type="component" value="Unassembled WGS sequence"/>
</dbReference>
<organism evidence="1 2">
    <name type="scientific">Papilio machaon</name>
    <name type="common">Old World swallowtail butterfly</name>
    <dbReference type="NCBI Taxonomy" id="76193"/>
    <lineage>
        <taxon>Eukaryota</taxon>
        <taxon>Metazoa</taxon>
        <taxon>Ecdysozoa</taxon>
        <taxon>Arthropoda</taxon>
        <taxon>Hexapoda</taxon>
        <taxon>Insecta</taxon>
        <taxon>Pterygota</taxon>
        <taxon>Neoptera</taxon>
        <taxon>Endopterygota</taxon>
        <taxon>Lepidoptera</taxon>
        <taxon>Glossata</taxon>
        <taxon>Ditrysia</taxon>
        <taxon>Papilionoidea</taxon>
        <taxon>Papilionidae</taxon>
        <taxon>Papilioninae</taxon>
        <taxon>Papilio</taxon>
    </lineage>
</organism>
<accession>A0A194R1C6</accession>